<evidence type="ECO:0000313" key="4">
    <source>
        <dbReference type="Proteomes" id="UP000474104"/>
    </source>
</evidence>
<organism evidence="3 4">
    <name type="scientific">Schaedlerella arabinosiphila</name>
    <dbReference type="NCBI Taxonomy" id="2044587"/>
    <lineage>
        <taxon>Bacteria</taxon>
        <taxon>Bacillati</taxon>
        <taxon>Bacillota</taxon>
        <taxon>Clostridia</taxon>
        <taxon>Lachnospirales</taxon>
        <taxon>Lachnospiraceae</taxon>
        <taxon>Schaedlerella</taxon>
    </lineage>
</organism>
<dbReference type="OrthoDB" id="1074132at2"/>
<dbReference type="EMBL" id="VIRB01000095">
    <property type="protein sequence ID" value="NDO70029.1"/>
    <property type="molecule type" value="Genomic_DNA"/>
</dbReference>
<evidence type="ECO:0000313" key="3">
    <source>
        <dbReference type="EMBL" id="NDO70029.1"/>
    </source>
</evidence>
<evidence type="ECO:0000256" key="1">
    <source>
        <dbReference type="SAM" id="MobiDB-lite"/>
    </source>
</evidence>
<dbReference type="GO" id="GO:0006096">
    <property type="term" value="P:glycolytic process"/>
    <property type="evidence" value="ECO:0007669"/>
    <property type="project" value="InterPro"/>
</dbReference>
<proteinExistence type="predicted"/>
<dbReference type="GO" id="GO:0004618">
    <property type="term" value="F:phosphoglycerate kinase activity"/>
    <property type="evidence" value="ECO:0007669"/>
    <property type="project" value="InterPro"/>
</dbReference>
<accession>A0A9X5H6Y5</accession>
<dbReference type="InterPro" id="IPR026834">
    <property type="entry name" value="LHH"/>
</dbReference>
<dbReference type="Gene3D" id="3.40.50.1260">
    <property type="entry name" value="Phosphoglycerate kinase, N-terminal domain"/>
    <property type="match status" value="1"/>
</dbReference>
<feature type="domain" description="LHH" evidence="2">
    <location>
        <begin position="111"/>
        <end position="186"/>
    </location>
</feature>
<reference evidence="3 4" key="1">
    <citation type="submission" date="2019-07" db="EMBL/GenBank/DDBJ databases">
        <title>Draft genome sequences of 15 bacterial species constituting the stable defined intestinal microbiota of the GM15 gnotobiotic mouse model.</title>
        <authorList>
            <person name="Elie C."/>
            <person name="Mathieu A."/>
            <person name="Saliou A."/>
            <person name="Darnaud M."/>
            <person name="Leulier F."/>
            <person name="Tamellini A."/>
        </authorList>
    </citation>
    <scope>NUCLEOTIDE SEQUENCE [LARGE SCALE GENOMIC DNA]</scope>
    <source>
        <strain evidence="4">ASF 502</strain>
    </source>
</reference>
<feature type="region of interest" description="Disordered" evidence="1">
    <location>
        <begin position="1"/>
        <end position="63"/>
    </location>
</feature>
<dbReference type="AlphaFoldDB" id="A0A9X5H6Y5"/>
<feature type="compositionally biased region" description="Basic and acidic residues" evidence="1">
    <location>
        <begin position="19"/>
        <end position="61"/>
    </location>
</feature>
<comment type="caution">
    <text evidence="3">The sequence shown here is derived from an EMBL/GenBank/DDBJ whole genome shotgun (WGS) entry which is preliminary data.</text>
</comment>
<dbReference type="InterPro" id="IPR015824">
    <property type="entry name" value="Phosphoglycerate_kinase_N"/>
</dbReference>
<feature type="compositionally biased region" description="Basic and acidic residues" evidence="1">
    <location>
        <begin position="125"/>
        <end position="153"/>
    </location>
</feature>
<feature type="compositionally biased region" description="Basic and acidic residues" evidence="1">
    <location>
        <begin position="162"/>
        <end position="192"/>
    </location>
</feature>
<name>A0A9X5H6Y5_9FIRM</name>
<gene>
    <name evidence="3" type="ORF">FMM80_15725</name>
</gene>
<evidence type="ECO:0000259" key="2">
    <source>
        <dbReference type="Pfam" id="PF14411"/>
    </source>
</evidence>
<sequence length="192" mass="22024">MSDNMENNFHLENNSSDKTNGENDKSKIANETDSREPGEGRDGNEGLTEEQKKEIQKKTGWSDEIINNIGSMEEAEIYMKAGLKEVEINGKKCLIRQDIDMNQTDEDGISNKERMKRGLPPITKNGERVELHHIGQKKDSPLAELTMEQHRGTGNDTILHNKTKESEIDRTEFGKERKEHWKDRANSEEEEN</sequence>
<feature type="compositionally biased region" description="Polar residues" evidence="1">
    <location>
        <begin position="1"/>
        <end position="18"/>
    </location>
</feature>
<dbReference type="Proteomes" id="UP000474104">
    <property type="component" value="Unassembled WGS sequence"/>
</dbReference>
<feature type="region of interest" description="Disordered" evidence="1">
    <location>
        <begin position="104"/>
        <end position="192"/>
    </location>
</feature>
<dbReference type="Pfam" id="PF14411">
    <property type="entry name" value="LHH"/>
    <property type="match status" value="1"/>
</dbReference>
<protein>
    <recommendedName>
        <fullName evidence="2">LHH domain-containing protein</fullName>
    </recommendedName>
</protein>